<comment type="caution">
    <text evidence="1">The sequence shown here is derived from an EMBL/GenBank/DDBJ whole genome shotgun (WGS) entry which is preliminary data.</text>
</comment>
<dbReference type="Proteomes" id="UP000186955">
    <property type="component" value="Unassembled WGS sequence"/>
</dbReference>
<evidence type="ECO:0000313" key="2">
    <source>
        <dbReference type="Proteomes" id="UP000186955"/>
    </source>
</evidence>
<name>A0A1Q5TD65_9EURO</name>
<organism evidence="1 2">
    <name type="scientific">Penicillium subrubescens</name>
    <dbReference type="NCBI Taxonomy" id="1316194"/>
    <lineage>
        <taxon>Eukaryota</taxon>
        <taxon>Fungi</taxon>
        <taxon>Dikarya</taxon>
        <taxon>Ascomycota</taxon>
        <taxon>Pezizomycotina</taxon>
        <taxon>Eurotiomycetes</taxon>
        <taxon>Eurotiomycetidae</taxon>
        <taxon>Eurotiales</taxon>
        <taxon>Aspergillaceae</taxon>
        <taxon>Penicillium</taxon>
    </lineage>
</organism>
<gene>
    <name evidence="1" type="ORF">PENSUB_9263</name>
</gene>
<sequence length="142" mass="16564">MSRLPPKVQQVLDFLVAEQVPGSQTFQYPVLASTSLDRQHIKLRKTEIAVLFMEIIRLCSLDMEVPFWLWYSIYHICCNLRRDTRDRIELLPFSPEVAPATALHTLENNGIGEVFRPTCVPIYLDHYPLRGVLTMLRKCYEQ</sequence>
<reference evidence="1 2" key="1">
    <citation type="submission" date="2016-10" db="EMBL/GenBank/DDBJ databases">
        <title>Genome sequence of the ascomycete fungus Penicillium subrubescens.</title>
        <authorList>
            <person name="De Vries R.P."/>
            <person name="Peng M."/>
            <person name="Dilokpimol A."/>
            <person name="Hilden K."/>
            <person name="Makela M.R."/>
            <person name="Grigoriev I."/>
            <person name="Riley R."/>
            <person name="Granchi Z."/>
        </authorList>
    </citation>
    <scope>NUCLEOTIDE SEQUENCE [LARGE SCALE GENOMIC DNA]</scope>
    <source>
        <strain evidence="1 2">CBS 132785</strain>
    </source>
</reference>
<protein>
    <submittedName>
        <fullName evidence="1">Uncharacterized protein</fullName>
    </submittedName>
</protein>
<evidence type="ECO:0000313" key="1">
    <source>
        <dbReference type="EMBL" id="OKO98165.1"/>
    </source>
</evidence>
<accession>A0A1Q5TD65</accession>
<proteinExistence type="predicted"/>
<dbReference type="EMBL" id="MNBE01000673">
    <property type="protein sequence ID" value="OKO98165.1"/>
    <property type="molecule type" value="Genomic_DNA"/>
</dbReference>
<keyword evidence="2" id="KW-1185">Reference proteome</keyword>
<dbReference type="AlphaFoldDB" id="A0A1Q5TD65"/>